<evidence type="ECO:0000313" key="2">
    <source>
        <dbReference type="EMBL" id="PYH89615.1"/>
    </source>
</evidence>
<dbReference type="GO" id="GO:0005975">
    <property type="term" value="P:carbohydrate metabolic process"/>
    <property type="evidence" value="ECO:0007669"/>
    <property type="project" value="InterPro"/>
</dbReference>
<sequence length="699" mass="78844">MAQMLIGAITAWGALFWCMCVCEATAGLQHVLSENAPVKQAPLLPKPQDRPSHQDLRPLEFDPLPLGSVRARGWLQDQLELMAAGLPGHEHDFYRIVKDNPWLGGDQDYSILNEAFPYWFNGLVPLAYLTEDERLKEQVLSTADYVLSHQQEDGWLGPETNLSTRNFWARYLMLTGFIQLADVEAGTDLQTRILDSIHRFINLMHSMLLDNYRGYVKHDGEVVDDQWGRSRAADIIMSLQWVYEHDPRDQKHKLLDCMYMFEAKGMNWTNWFTEGVYLKQDLDTVPDTITTAYFPFEHGVNAAQGLKAAAVLRRYIHDDRLLETSRRGVNWTFRYHGTPSGVIIADERLAGLSPVRGVELCTVVETMFSLNYLYQTLGDNSLADQCELAAYNALPVMTLPDWWAHQYVAQTNQPISHHLSKTPFFNVYEEGQRFGLEPDYPCCTVNHPQGYPKFVAAAFLRRGENSIAHALLGPMSVTTTTRSGTNVSIVCNTNYPFAHDLQYTTSATHPFTFLIRLPTWSTSTTIILNPSPHTGMQEIPLEPGTSHIHVTFTTDIRVDPRANDTVSIYHGALLYAIPITYNLTSQRVPGYETAPPNVLNHDLLPTSPWAYAIDPTTLRFRSMANGTEKLPNLLWTLGAPTSITATVCEIDWPMVDGYAANPPLKEDRRCVGKPFEIDLVPYGSAKLHMAELPVMRLGV</sequence>
<evidence type="ECO:0008006" key="4">
    <source>
        <dbReference type="Google" id="ProtNLM"/>
    </source>
</evidence>
<dbReference type="VEuPathDB" id="FungiDB:BO71DRAFT_413224"/>
<protein>
    <recommendedName>
        <fullName evidence="4">DUF1680-domain-containing protein</fullName>
    </recommendedName>
</protein>
<dbReference type="AlphaFoldDB" id="A0A319CWF4"/>
<dbReference type="SUPFAM" id="SSF48208">
    <property type="entry name" value="Six-hairpin glycosidases"/>
    <property type="match status" value="1"/>
</dbReference>
<dbReference type="Proteomes" id="UP000247810">
    <property type="component" value="Unassembled WGS sequence"/>
</dbReference>
<dbReference type="InterPro" id="IPR008928">
    <property type="entry name" value="6-hairpin_glycosidase_sf"/>
</dbReference>
<proteinExistence type="predicted"/>
<accession>A0A319CWF4</accession>
<name>A0A319CWF4_9EURO</name>
<feature type="chain" id="PRO_5016340936" description="DUF1680-domain-containing protein" evidence="1">
    <location>
        <begin position="25"/>
        <end position="699"/>
    </location>
</feature>
<evidence type="ECO:0000313" key="3">
    <source>
        <dbReference type="Proteomes" id="UP000247810"/>
    </source>
</evidence>
<gene>
    <name evidence="2" type="ORF">BO71DRAFT_413224</name>
</gene>
<keyword evidence="3" id="KW-1185">Reference proteome</keyword>
<dbReference type="EMBL" id="KZ826021">
    <property type="protein sequence ID" value="PYH89615.1"/>
    <property type="molecule type" value="Genomic_DNA"/>
</dbReference>
<feature type="signal peptide" evidence="1">
    <location>
        <begin position="1"/>
        <end position="24"/>
    </location>
</feature>
<organism evidence="2 3">
    <name type="scientific">Aspergillus ellipticus CBS 707.79</name>
    <dbReference type="NCBI Taxonomy" id="1448320"/>
    <lineage>
        <taxon>Eukaryota</taxon>
        <taxon>Fungi</taxon>
        <taxon>Dikarya</taxon>
        <taxon>Ascomycota</taxon>
        <taxon>Pezizomycotina</taxon>
        <taxon>Eurotiomycetes</taxon>
        <taxon>Eurotiomycetidae</taxon>
        <taxon>Eurotiales</taxon>
        <taxon>Aspergillaceae</taxon>
        <taxon>Aspergillus</taxon>
        <taxon>Aspergillus subgen. Circumdati</taxon>
    </lineage>
</organism>
<reference evidence="2 3" key="1">
    <citation type="submission" date="2018-02" db="EMBL/GenBank/DDBJ databases">
        <title>The genomes of Aspergillus section Nigri reveals drivers in fungal speciation.</title>
        <authorList>
            <consortium name="DOE Joint Genome Institute"/>
            <person name="Vesth T.C."/>
            <person name="Nybo J."/>
            <person name="Theobald S."/>
            <person name="Brandl J."/>
            <person name="Frisvad J.C."/>
            <person name="Nielsen K.F."/>
            <person name="Lyhne E.K."/>
            <person name="Kogle M.E."/>
            <person name="Kuo A."/>
            <person name="Riley R."/>
            <person name="Clum A."/>
            <person name="Nolan M."/>
            <person name="Lipzen A."/>
            <person name="Salamov A."/>
            <person name="Henrissat B."/>
            <person name="Wiebenga A."/>
            <person name="De vries R.P."/>
            <person name="Grigoriev I.V."/>
            <person name="Mortensen U.H."/>
            <person name="Andersen M.R."/>
            <person name="Baker S.E."/>
        </authorList>
    </citation>
    <scope>NUCLEOTIDE SEQUENCE [LARGE SCALE GENOMIC DNA]</scope>
    <source>
        <strain evidence="2 3">CBS 707.79</strain>
    </source>
</reference>
<dbReference type="STRING" id="1448320.A0A319CWF4"/>
<keyword evidence="1" id="KW-0732">Signal</keyword>
<evidence type="ECO:0000256" key="1">
    <source>
        <dbReference type="SAM" id="SignalP"/>
    </source>
</evidence>
<dbReference type="OrthoDB" id="5358475at2759"/>